<dbReference type="AlphaFoldDB" id="A0A5K7X5X1"/>
<dbReference type="KEGG" id="lpav:PLANPX_1756"/>
<keyword evidence="2" id="KW-1185">Reference proteome</keyword>
<dbReference type="EMBL" id="AP021861">
    <property type="protein sequence ID" value="BBO32144.1"/>
    <property type="molecule type" value="Genomic_DNA"/>
</dbReference>
<dbReference type="CDD" id="cd00688">
    <property type="entry name" value="ISOPREN_C2_like"/>
    <property type="match status" value="1"/>
</dbReference>
<name>A0A5K7X5X1_9BACT</name>
<sequence length="536" mass="57262">MEPPSPAVPLSEPLGLVDRIGAWLEESGAGAWVSSAVVHGVLFATLSIAILSSQRARELFDDEPSGPLSVEPMEVGVGELPIAPTDELVPSLGPFELGDEISLPGEVSDMIGSPIGEDIAPQLGGPIGDLPSEGAVAANVGSGVTAATSSSDSGFGTGLPLDALLGPSASRGGGLEGRKLENRRAAALAGGGTVRSEEAVEAALVWMKKHQWSDGGWRFDLQANPNCGGQCGDSGSNRSKTAATGLALLTFLGAGYTHKEGPYKEVVGHGLYFLQEQMTVTTHGGDLRDGDNMYSQGIATLALTEAYAMTHDRELRKSAILAIQFILEAQYNDGGWRYTPNFEAPMAGDTTVSGWQIAALKSASLTDIELPSNIWERIGSYLDSVQYDDGMNYLYVQGDSPNRRTASTPIGLLCRMIGGWKKDYRPLRASVARLGQVTPSTKDAYFNYYASQVLHHVGGANWKRWNPRMREHLISTQATAGHEKGSWYFSEPHSSAGGRLYSTALATMTLEVYYRYMPLYQDTFVDNSSAGNAEVD</sequence>
<evidence type="ECO:0000313" key="1">
    <source>
        <dbReference type="EMBL" id="BBO32144.1"/>
    </source>
</evidence>
<dbReference type="Gene3D" id="1.50.10.20">
    <property type="match status" value="2"/>
</dbReference>
<evidence type="ECO:0000313" key="2">
    <source>
        <dbReference type="Proteomes" id="UP000326837"/>
    </source>
</evidence>
<gene>
    <name evidence="1" type="ORF">PLANPX_1756</name>
</gene>
<dbReference type="Proteomes" id="UP000326837">
    <property type="component" value="Chromosome"/>
</dbReference>
<accession>A0A5K7X5X1</accession>
<dbReference type="SUPFAM" id="SSF48239">
    <property type="entry name" value="Terpenoid cyclases/Protein prenyltransferases"/>
    <property type="match status" value="1"/>
</dbReference>
<proteinExistence type="predicted"/>
<evidence type="ECO:0008006" key="3">
    <source>
        <dbReference type="Google" id="ProtNLM"/>
    </source>
</evidence>
<protein>
    <recommendedName>
        <fullName evidence="3">Squalene cyclase C-terminal domain-containing protein</fullName>
    </recommendedName>
</protein>
<organism evidence="1 2">
    <name type="scientific">Lacipirellula parvula</name>
    <dbReference type="NCBI Taxonomy" id="2650471"/>
    <lineage>
        <taxon>Bacteria</taxon>
        <taxon>Pseudomonadati</taxon>
        <taxon>Planctomycetota</taxon>
        <taxon>Planctomycetia</taxon>
        <taxon>Pirellulales</taxon>
        <taxon>Lacipirellulaceae</taxon>
        <taxon>Lacipirellula</taxon>
    </lineage>
</organism>
<reference evidence="2" key="1">
    <citation type="submission" date="2019-10" db="EMBL/GenBank/DDBJ databases">
        <title>Lacipirellula parvula gen. nov., sp. nov., representing a lineage of planctomycetes widespread in freshwater anoxic habitats, and description of the family Lacipirellulaceae.</title>
        <authorList>
            <person name="Dedysh S.N."/>
            <person name="Kulichevskaya I.S."/>
            <person name="Beletsky A.V."/>
            <person name="Rakitin A.L."/>
            <person name="Mardanov A.V."/>
            <person name="Ivanova A.A."/>
            <person name="Saltykova V.X."/>
            <person name="Rijpstra W.I.C."/>
            <person name="Sinninghe Damste J.S."/>
            <person name="Ravin N.V."/>
        </authorList>
    </citation>
    <scope>NUCLEOTIDE SEQUENCE [LARGE SCALE GENOMIC DNA]</scope>
    <source>
        <strain evidence="2">PX69</strain>
    </source>
</reference>
<dbReference type="InterPro" id="IPR008930">
    <property type="entry name" value="Terpenoid_cyclase/PrenylTrfase"/>
</dbReference>